<evidence type="ECO:0000313" key="2">
    <source>
        <dbReference type="Proteomes" id="UP000775179"/>
    </source>
</evidence>
<dbReference type="AlphaFoldDB" id="A0ABD4REE0"/>
<proteinExistence type="predicted"/>
<evidence type="ECO:0008006" key="3">
    <source>
        <dbReference type="Google" id="ProtNLM"/>
    </source>
</evidence>
<dbReference type="Proteomes" id="UP000775179">
    <property type="component" value="Unassembled WGS sequence"/>
</dbReference>
<protein>
    <recommendedName>
        <fullName evidence="3">Lipoprotein</fullName>
    </recommendedName>
</protein>
<comment type="caution">
    <text evidence="1">The sequence shown here is derived from an EMBL/GenBank/DDBJ whole genome shotgun (WGS) entry which is preliminary data.</text>
</comment>
<organism evidence="1 2">
    <name type="scientific">Clostridium chauvoei</name>
    <dbReference type="NCBI Taxonomy" id="46867"/>
    <lineage>
        <taxon>Bacteria</taxon>
        <taxon>Bacillati</taxon>
        <taxon>Bacillota</taxon>
        <taxon>Clostridia</taxon>
        <taxon>Eubacteriales</taxon>
        <taxon>Clostridiaceae</taxon>
        <taxon>Clostridium</taxon>
    </lineage>
</organism>
<reference evidence="1 2" key="1">
    <citation type="submission" date="2021-08" db="EMBL/GenBank/DDBJ databases">
        <title>Genome sequence analysis of Clostridium chauvoei strains of European origin and evaluation of typing options for outbreak investigations.</title>
        <authorList>
            <person name="Abdel-Glil M."/>
            <person name="Thomas P."/>
            <person name="Seyboldt C."/>
        </authorList>
    </citation>
    <scope>NUCLEOTIDE SEQUENCE [LARGE SCALE GENOMIC DNA]</scope>
    <source>
        <strain evidence="1 2">S0260-09</strain>
    </source>
</reference>
<dbReference type="RefSeq" id="WP_021875890.1">
    <property type="nucleotide sequence ID" value="NZ_CP018624.1"/>
</dbReference>
<dbReference type="GeneID" id="66301901"/>
<sequence length="162" mass="18313">MKKLINSSLLSFILITLLFLSVACSKNSSIISEKKSRIQTETILKDFSKDGLLIKEINLDTLTDSSLKGLLENKSTNRGIYGFQIAEEYKQYLYFNGKSNAFIDLDFKIEDSKLLISANTEENTANNNEKLILIEATDASKIKPIQIKVNELEKDTATIYDF</sequence>
<name>A0ABD4REE0_9CLOT</name>
<evidence type="ECO:0000313" key="1">
    <source>
        <dbReference type="EMBL" id="MBX7289707.1"/>
    </source>
</evidence>
<dbReference type="KEGG" id="cchv:BTM20_08455"/>
<dbReference type="PROSITE" id="PS51257">
    <property type="entry name" value="PROKAR_LIPOPROTEIN"/>
    <property type="match status" value="1"/>
</dbReference>
<gene>
    <name evidence="1" type="ORF">K4H94_01395</name>
</gene>
<accession>A0ABD4REE0</accession>
<dbReference type="EMBL" id="JAIFTX010000002">
    <property type="protein sequence ID" value="MBX7289707.1"/>
    <property type="molecule type" value="Genomic_DNA"/>
</dbReference>